<evidence type="ECO:0000259" key="11">
    <source>
        <dbReference type="PROSITE" id="PS50262"/>
    </source>
</evidence>
<dbReference type="AlphaFoldDB" id="A0AAE9JF38"/>
<accession>A0AAE9JF38</accession>
<evidence type="ECO:0000313" key="13">
    <source>
        <dbReference type="Proteomes" id="UP000829354"/>
    </source>
</evidence>
<dbReference type="GO" id="GO:0005886">
    <property type="term" value="C:plasma membrane"/>
    <property type="evidence" value="ECO:0007669"/>
    <property type="project" value="UniProtKB-SubCell"/>
</dbReference>
<dbReference type="InterPro" id="IPR000276">
    <property type="entry name" value="GPCR_Rhodpsn"/>
</dbReference>
<evidence type="ECO:0000256" key="6">
    <source>
        <dbReference type="ARBA" id="ARBA00023136"/>
    </source>
</evidence>
<evidence type="ECO:0000256" key="9">
    <source>
        <dbReference type="RuleBase" id="RU000688"/>
    </source>
</evidence>
<dbReference type="Pfam" id="PF00001">
    <property type="entry name" value="7tm_1"/>
    <property type="match status" value="1"/>
</dbReference>
<evidence type="ECO:0000256" key="10">
    <source>
        <dbReference type="SAM" id="Phobius"/>
    </source>
</evidence>
<feature type="domain" description="G-protein coupled receptors family 1 profile" evidence="11">
    <location>
        <begin position="67"/>
        <end position="335"/>
    </location>
</feature>
<keyword evidence="13" id="KW-1185">Reference proteome</keyword>
<dbReference type="FunFam" id="1.20.1070.10:FF:001144">
    <property type="entry name" value="Probable G-protein coupled receptor C06G4.5"/>
    <property type="match status" value="1"/>
</dbReference>
<keyword evidence="4 10" id="KW-1133">Transmembrane helix</keyword>
<feature type="transmembrane region" description="Helical" evidence="10">
    <location>
        <begin position="168"/>
        <end position="189"/>
    </location>
</feature>
<dbReference type="CDD" id="cd00637">
    <property type="entry name" value="7tm_classA_rhodopsin-like"/>
    <property type="match status" value="1"/>
</dbReference>
<dbReference type="PROSITE" id="PS00237">
    <property type="entry name" value="G_PROTEIN_RECEP_F1_1"/>
    <property type="match status" value="1"/>
</dbReference>
<dbReference type="GO" id="GO:0004930">
    <property type="term" value="F:G protein-coupled receptor activity"/>
    <property type="evidence" value="ECO:0007669"/>
    <property type="project" value="UniProtKB-KW"/>
</dbReference>
<dbReference type="EMBL" id="CP092622">
    <property type="protein sequence ID" value="UMM25905.1"/>
    <property type="molecule type" value="Genomic_DNA"/>
</dbReference>
<evidence type="ECO:0000256" key="1">
    <source>
        <dbReference type="ARBA" id="ARBA00004651"/>
    </source>
</evidence>
<dbReference type="PROSITE" id="PS50262">
    <property type="entry name" value="G_PROTEIN_RECEP_F1_2"/>
    <property type="match status" value="1"/>
</dbReference>
<evidence type="ECO:0000256" key="5">
    <source>
        <dbReference type="ARBA" id="ARBA00023040"/>
    </source>
</evidence>
<keyword evidence="6 10" id="KW-0472">Membrane</keyword>
<proteinExistence type="inferred from homology"/>
<feature type="transmembrane region" description="Helical" evidence="10">
    <location>
        <begin position="581"/>
        <end position="598"/>
    </location>
</feature>
<evidence type="ECO:0000256" key="4">
    <source>
        <dbReference type="ARBA" id="ARBA00022989"/>
    </source>
</evidence>
<comment type="similarity">
    <text evidence="9">Belongs to the G-protein coupled receptor 1 family.</text>
</comment>
<feature type="transmembrane region" description="Helical" evidence="10">
    <location>
        <begin position="90"/>
        <end position="112"/>
    </location>
</feature>
<dbReference type="SUPFAM" id="SSF81321">
    <property type="entry name" value="Family A G protein-coupled receptor-like"/>
    <property type="match status" value="1"/>
</dbReference>
<evidence type="ECO:0000256" key="3">
    <source>
        <dbReference type="ARBA" id="ARBA00022692"/>
    </source>
</evidence>
<keyword evidence="3 9" id="KW-0812">Transmembrane</keyword>
<evidence type="ECO:0000313" key="12">
    <source>
        <dbReference type="EMBL" id="UMM25905.1"/>
    </source>
</evidence>
<comment type="subcellular location">
    <subcellularLocation>
        <location evidence="1">Cell membrane</location>
        <topology evidence="1">Multi-pass membrane protein</topology>
    </subcellularLocation>
</comment>
<keyword evidence="2" id="KW-1003">Cell membrane</keyword>
<feature type="transmembrane region" description="Helical" evidence="10">
    <location>
        <begin position="138"/>
        <end position="156"/>
    </location>
</feature>
<evidence type="ECO:0000256" key="8">
    <source>
        <dbReference type="ARBA" id="ARBA00023224"/>
    </source>
</evidence>
<dbReference type="PANTHER" id="PTHR24229:SF95">
    <property type="entry name" value="G-PROTEIN COUPLED RECEPTOR C06G4.5-RELATED"/>
    <property type="match status" value="1"/>
</dbReference>
<dbReference type="Proteomes" id="UP000829354">
    <property type="component" value="Chromosome III"/>
</dbReference>
<name>A0AAE9JF38_CAEBR</name>
<reference evidence="12 13" key="1">
    <citation type="submission" date="2022-04" db="EMBL/GenBank/DDBJ databases">
        <title>Chromosome-level reference genomes for two strains of Caenorhabditis briggsae: an improved platform for comparative genomics.</title>
        <authorList>
            <person name="Stevens L."/>
            <person name="Andersen E."/>
        </authorList>
    </citation>
    <scope>NUCLEOTIDE SEQUENCE [LARGE SCALE GENOMIC DNA]</scope>
    <source>
        <strain evidence="12">VX34</strain>
        <tissue evidence="12">Whole-organism</tissue>
    </source>
</reference>
<feature type="transmembrane region" description="Helical" evidence="10">
    <location>
        <begin position="50"/>
        <end position="78"/>
    </location>
</feature>
<dbReference type="InterPro" id="IPR017452">
    <property type="entry name" value="GPCR_Rhodpsn_7TM"/>
</dbReference>
<keyword evidence="5 9" id="KW-0297">G-protein coupled receptor</keyword>
<evidence type="ECO:0000256" key="7">
    <source>
        <dbReference type="ARBA" id="ARBA00023170"/>
    </source>
</evidence>
<evidence type="ECO:0000256" key="2">
    <source>
        <dbReference type="ARBA" id="ARBA00022475"/>
    </source>
</evidence>
<feature type="transmembrane region" description="Helical" evidence="10">
    <location>
        <begin position="230"/>
        <end position="248"/>
    </location>
</feature>
<sequence>MSDLIDYVQGSSDYNSTDGVDMVTEIMYDMKKYNIVNDVLPPPNHEDLHVMIMAVSYLLLFLLGTCGNVAVLTTIYHVIRSSRATLDNTLIYVIVLSCVDFGVCLSLPITVIDQILGFWMFGKIPCKLHAVFENFGKILSALILTAMSFDRYAGVCHPQQKFLRSRNFAITILLVLAVYAFISLCPLLWSFTAREIILYAKETAPGTLTRMKIEKCTVDIDSSMFTAFTIYQFFLCYCTPLVLIAYFYTKLLSKLREHTRTFKSSQIPFLHISLYTLAVACFYFLCWTPFWMATLFAVYLENSANSASVPPVFVYIMYFIHALPFTNSAVNWILYGALNGQLQHRYRSNRNSSSMRKTTTTTASTALLDRKLVSLQTNSNSNYQVNGSMNSLTAIQAPPTSLANGYTHPEMATVATSTNEDDVEMDVVDFVVNCPPQPNGNCYYGQYLLTSRQGGFQNQQCGQAINRDWCAVSYQPATQQANFGCAANFPIEVGGAVCGEGAGFVNQQGCSMVNTPNGPCYFCCCKGGSCNHPSIFAREAAKLPMNQQQIQTYNPSGYNPYSRQNYYPMPWYNTASQPSNPFFLIAIIIIIFLVLSYSV</sequence>
<organism evidence="12 13">
    <name type="scientific">Caenorhabditis briggsae</name>
    <dbReference type="NCBI Taxonomy" id="6238"/>
    <lineage>
        <taxon>Eukaryota</taxon>
        <taxon>Metazoa</taxon>
        <taxon>Ecdysozoa</taxon>
        <taxon>Nematoda</taxon>
        <taxon>Chromadorea</taxon>
        <taxon>Rhabditida</taxon>
        <taxon>Rhabditina</taxon>
        <taxon>Rhabditomorpha</taxon>
        <taxon>Rhabditoidea</taxon>
        <taxon>Rhabditidae</taxon>
        <taxon>Peloderinae</taxon>
        <taxon>Caenorhabditis</taxon>
    </lineage>
</organism>
<keyword evidence="8 9" id="KW-0807">Transducer</keyword>
<dbReference type="Gene3D" id="1.20.1070.10">
    <property type="entry name" value="Rhodopsin 7-helix transmembrane proteins"/>
    <property type="match status" value="1"/>
</dbReference>
<gene>
    <name evidence="12" type="ORF">L5515_005530</name>
</gene>
<keyword evidence="7 9" id="KW-0675">Receptor</keyword>
<dbReference type="PANTHER" id="PTHR24229">
    <property type="entry name" value="NEUROPEPTIDES RECEPTOR"/>
    <property type="match status" value="1"/>
</dbReference>
<feature type="transmembrane region" description="Helical" evidence="10">
    <location>
        <begin position="269"/>
        <end position="292"/>
    </location>
</feature>
<feature type="transmembrane region" description="Helical" evidence="10">
    <location>
        <begin position="312"/>
        <end position="338"/>
    </location>
</feature>
<protein>
    <recommendedName>
        <fullName evidence="11">G-protein coupled receptors family 1 profile domain-containing protein</fullName>
    </recommendedName>
</protein>
<dbReference type="PRINTS" id="PR00237">
    <property type="entry name" value="GPCRRHODOPSN"/>
</dbReference>